<sequence>MMYLMSVRQKHKKTFAIIDELYDLSFSAKSTESFKDFQTDIIDQQHCEYNFLHLTFKFKISRKYLKLINIFYEIN</sequence>
<keyword evidence="2" id="KW-1185">Reference proteome</keyword>
<reference evidence="2" key="1">
    <citation type="submission" date="2013-10" db="EMBL/GenBank/DDBJ databases">
        <title>Genome sequencing of Onchocerca volvulus.</title>
        <authorList>
            <person name="Cotton J."/>
            <person name="Tsai J."/>
            <person name="Stanley E."/>
            <person name="Tracey A."/>
            <person name="Holroyd N."/>
            <person name="Lustigman S."/>
            <person name="Berriman M."/>
        </authorList>
    </citation>
    <scope>NUCLEOTIDE SEQUENCE</scope>
</reference>
<dbReference type="EnsemblMetazoa" id="OVOC11970.1">
    <property type="protein sequence ID" value="OVOC11970.1"/>
    <property type="gene ID" value="WBGene00248779"/>
</dbReference>
<proteinExistence type="predicted"/>
<evidence type="ECO:0000313" key="1">
    <source>
        <dbReference type="EnsemblMetazoa" id="OVOC11970.1"/>
    </source>
</evidence>
<dbReference type="EMBL" id="CMVM020000383">
    <property type="status" value="NOT_ANNOTATED_CDS"/>
    <property type="molecule type" value="Genomic_DNA"/>
</dbReference>
<evidence type="ECO:0000313" key="2">
    <source>
        <dbReference type="Proteomes" id="UP000024404"/>
    </source>
</evidence>
<protein>
    <submittedName>
        <fullName evidence="1">Uncharacterized protein</fullName>
    </submittedName>
</protein>
<dbReference type="AlphaFoldDB" id="A0A8R1XNN3"/>
<organism evidence="1 2">
    <name type="scientific">Onchocerca volvulus</name>
    <dbReference type="NCBI Taxonomy" id="6282"/>
    <lineage>
        <taxon>Eukaryota</taxon>
        <taxon>Metazoa</taxon>
        <taxon>Ecdysozoa</taxon>
        <taxon>Nematoda</taxon>
        <taxon>Chromadorea</taxon>
        <taxon>Rhabditida</taxon>
        <taxon>Spirurina</taxon>
        <taxon>Spiruromorpha</taxon>
        <taxon>Filarioidea</taxon>
        <taxon>Onchocercidae</taxon>
        <taxon>Onchocerca</taxon>
    </lineage>
</organism>
<dbReference type="Proteomes" id="UP000024404">
    <property type="component" value="Unassembled WGS sequence"/>
</dbReference>
<accession>A0A8R1XNN3</accession>
<name>A0A8R1XNN3_ONCVO</name>
<reference evidence="1" key="2">
    <citation type="submission" date="2022-06" db="UniProtKB">
        <authorList>
            <consortium name="EnsemblMetazoa"/>
        </authorList>
    </citation>
    <scope>IDENTIFICATION</scope>
</reference>